<keyword evidence="2" id="KW-1185">Reference proteome</keyword>
<geneLocation type="plasmid" evidence="1">
    <name>1</name>
</geneLocation>
<dbReference type="HOGENOM" id="CLU_2802374_0_0_2"/>
<dbReference type="AlphaFoldDB" id="L0K5I8"/>
<dbReference type="EMBL" id="CP003930">
    <property type="protein sequence ID" value="AGB39785.1"/>
    <property type="molecule type" value="Genomic_DNA"/>
</dbReference>
<reference evidence="1 2" key="1">
    <citation type="submission" date="2012-11" db="EMBL/GenBank/DDBJ databases">
        <title>FINISHED of Natronococcus occultus SP4, DSM 3396.</title>
        <authorList>
            <consortium name="DOE Joint Genome Institute"/>
            <person name="Eisen J."/>
            <person name="Huntemann M."/>
            <person name="Wei C.-L."/>
            <person name="Han J."/>
            <person name="Detter J.C."/>
            <person name="Han C."/>
            <person name="Tapia R."/>
            <person name="Chen A."/>
            <person name="Kyrpides N."/>
            <person name="Mavromatis K."/>
            <person name="Markowitz V."/>
            <person name="Szeto E."/>
            <person name="Ivanova N."/>
            <person name="Mikhailova N."/>
            <person name="Ovchinnikova G."/>
            <person name="Pagani I."/>
            <person name="Pati A."/>
            <person name="Goodwin L."/>
            <person name="Nordberg H.P."/>
            <person name="Cantor M.N."/>
            <person name="Hua S.X."/>
            <person name="Woyke T."/>
            <person name="Eisen J."/>
            <person name="Klenk H.-P."/>
            <person name="Klenk H.-P."/>
        </authorList>
    </citation>
    <scope>NUCLEOTIDE SEQUENCE [LARGE SCALE GENOMIC DNA]</scope>
    <source>
        <strain evidence="1 2">SP4</strain>
        <plasmid evidence="2">Plasmid 1</plasmid>
    </source>
</reference>
<evidence type="ECO:0000313" key="1">
    <source>
        <dbReference type="EMBL" id="AGB39785.1"/>
    </source>
</evidence>
<accession>L0K5I8</accession>
<dbReference type="GeneID" id="32188975"/>
<protein>
    <submittedName>
        <fullName evidence="1">Uncharacterized protein</fullName>
    </submittedName>
</protein>
<dbReference type="Proteomes" id="UP000010878">
    <property type="component" value="Plasmid 1"/>
</dbReference>
<proteinExistence type="predicted"/>
<name>L0K5I8_9EURY</name>
<sequence length="67" mass="7512">MPIPKAYRNKRNAPWNAPDAPECPDCEATVVDVDDHEDGCPIQKATPEELHRINEELAQPSYEPEGL</sequence>
<evidence type="ECO:0000313" key="2">
    <source>
        <dbReference type="Proteomes" id="UP000010878"/>
    </source>
</evidence>
<keyword evidence="1" id="KW-0614">Plasmid</keyword>
<organism evidence="1 2">
    <name type="scientific">Natronococcus occultus SP4</name>
    <dbReference type="NCBI Taxonomy" id="694430"/>
    <lineage>
        <taxon>Archaea</taxon>
        <taxon>Methanobacteriati</taxon>
        <taxon>Methanobacteriota</taxon>
        <taxon>Stenosarchaea group</taxon>
        <taxon>Halobacteria</taxon>
        <taxon>Halobacteriales</taxon>
        <taxon>Natrialbaceae</taxon>
        <taxon>Natronococcus</taxon>
    </lineage>
</organism>
<gene>
    <name evidence="1" type="ORF">Natoc_4365</name>
</gene>
<dbReference type="KEGG" id="nou:Natoc_4365"/>
<dbReference type="RefSeq" id="WP_015323216.1">
    <property type="nucleotide sequence ID" value="NC_019975.1"/>
</dbReference>